<gene>
    <name evidence="4" type="ORF">NCTC10166_00445</name>
</gene>
<keyword evidence="5" id="KW-1185">Reference proteome</keyword>
<feature type="region of interest" description="Disordered" evidence="2">
    <location>
        <begin position="1231"/>
        <end position="1280"/>
    </location>
</feature>
<dbReference type="EMBL" id="LR214951">
    <property type="protein sequence ID" value="VEU59467.1"/>
    <property type="molecule type" value="Genomic_DNA"/>
</dbReference>
<feature type="domain" description="DUF1410" evidence="3">
    <location>
        <begin position="72"/>
        <end position="130"/>
    </location>
</feature>
<reference evidence="4 5" key="1">
    <citation type="submission" date="2019-01" db="EMBL/GenBank/DDBJ databases">
        <authorList>
            <consortium name="Pathogen Informatics"/>
        </authorList>
    </citation>
    <scope>NUCLEOTIDE SEQUENCE [LARGE SCALE GENOMIC DNA]</scope>
    <source>
        <strain evidence="4 5">NCTC10166</strain>
    </source>
</reference>
<name>A0A449A5G3_9BACT</name>
<feature type="compositionally biased region" description="Polar residues" evidence="2">
    <location>
        <begin position="1256"/>
        <end position="1265"/>
    </location>
</feature>
<evidence type="ECO:0000256" key="2">
    <source>
        <dbReference type="SAM" id="MobiDB-lite"/>
    </source>
</evidence>
<dbReference type="OrthoDB" id="401463at2"/>
<evidence type="ECO:0000313" key="5">
    <source>
        <dbReference type="Proteomes" id="UP000289440"/>
    </source>
</evidence>
<feature type="compositionally biased region" description="Basic and acidic residues" evidence="2">
    <location>
        <begin position="1201"/>
        <end position="1212"/>
    </location>
</feature>
<feature type="region of interest" description="Disordered" evidence="2">
    <location>
        <begin position="1176"/>
        <end position="1212"/>
    </location>
</feature>
<feature type="compositionally biased region" description="Polar residues" evidence="2">
    <location>
        <begin position="1183"/>
        <end position="1200"/>
    </location>
</feature>
<protein>
    <submittedName>
        <fullName evidence="4">DUF1410 domain</fullName>
    </submittedName>
</protein>
<sequence>MKNKKGKQKNKKVLALAILGTFFGSSAVILATIPWLIERYNMAKSAISIFPEIIRVIKDDQNNNKFYAKLISNWKDKEVEVIFEDEQKKSYIAEGKINKNGELIIDTAFLPKGKKYYVTSVKDKKNEKDLIDMDKVYINNKIIDKSYYYDKNNKLTLQKNFGTNNANKKVKLKLINDKDEEKELEVTLDKDGIATVVPSDHFPLTSNSKYAIKSWENVDGTPLVDLNNKKEENKPKLNNDQPTLVYDKDLDSISKWTLPLETGFLPNSTLTFNYKKGSEVITATVNVNPDGTISQDDINKLSDISNVDSKSFKLNNQPIDVVDRRQYQVEKHNIAPKTFSVDLGPDKANKPIDFKYQTTLPNGEKKNITITKQSDEKGNVILPTQEDIIREGGKGFEWDLDSITTNDPKDDKPYSVYDKRNIDRISPISASRYIKNKKDTLAIPFLSDKDKIAEQNDKYRVSFVDDEGNIKTVDVNPKLSDLDQNLRILEVPIPGFDSGKSKISKIEKIGDNNQVEEDVTEKMNLSDLHKSDLYVTNDKFYKLSSSQNKDNPKATDISYPLGKENANQKVDLIAYDEKNNKIVVEGTTDENGVFHATTSKFRGKNITLDSFVPRGKNNDDKKCEDCIVDFNGAPKDIKEKNFSIVETPKGKEYIFDVEKKLTKDEILSGNVKPKALIVNPTTGETREIELEVDPENKTFFSLPDNQLKPEEKIDKIFNPENNKTIVENKDIPEEKRNEHKLPNITNKLNDNKTKNELIIKDLPSTIKPKDKVIVEFETKNEPKETILKEVEVDDEGKIIIDINDLPKDKDLVIKAIRENKTPNGSSEPVPGHELVDLDNIFDQDKSSSEFEAKHINKIAVKSITTNPNEKDFDLSQFIIDLEDDKNLIQSNSPKANVIIIDNSKREYVIDHSKIEYQIDATNNTKKLLVKMSDLDINQTYSIFKIYYNDNDFGEDKNNTLNPDDKSNIIYQKDKNSINDVAEYNKNISIISFSAEENGNWSSGNNTAQNFTITIDIETNMSKEELEHNQFALKYVNKSNDADVVYNENKPEVIDQNDKKQLKFSLQFKQSNREYDFAKLVIYNSNKELVKLKTKEEEKSSSELLKKEGYQIVAQNKEEQGVDASKVKNHNIKTKKGKTELKDLNISPSDTDEISFSFEVESEDAPFERDQEYEVTFKDEDGNTKTIIVTPNEVNNPQSGEKQNKNAKFEGKISGLEENKKYEFVGVKPAKKEIAKNPDEQKPHFSDNIVDDPFASTDPNNPSNSFDLDKDSKTEKEKEIKTLDSTKQVVEIKTADSNGTAKDEFNVDDSPKITINFANILEKWKNKTIILEYHSTFDENEKAFFSANISQKTKPGDIDFKKTENSVLLGNRVYSLAKGYYLLNTDLVNIKNLDEETIKANSITMSPEDQSKNKNSFKTLATDEKNALTISKVEQKDVSTLDEANLRIYFEDKDGILLKNTKLSVKFTLKDHLKNDKANLQPIETNVQFDETQKDTNNKVEKYIDIKINGLAVNQIDNTIDEIKIDLTNAENQKLRTIATNHWVGQNNNEIIIKSDYTNNSKEQFGNELKFQGNSSLTERIDNDKVIGETTLKLLFDDTNKHLNNTKLKNSLRFRAEMVQSAQSYKHKVQGQANSTVKVVETNSFSVMTNDEIKVKFSDLVSNRQYKNFRLYVGNTDDAFVKATSLPPENLLNILNLNIREFITTSRESKATVVSSVVNSDSTPKTLKIKYKLESKDEVLVANDKIKLKLVPIGTGYKYNFEKIADIQETNGEYFVEFTFQIVANTDSSGNVKFKAKDDGSTQTYTNNEIEEGIDYAVTLSFNGSIDRAFNKAIKVNGVNGLINKDFVNNESQHEDDSIKKITTPGEVINFKGITFENQIDASASIAEYNAGSSVTIKVNFEKTVAKIANQTLALEFKTKIVDDDGNIVEKTIISQGATVTNDGNNKSQLTVQIDAKDNLLPGHLYQISKIKILDENNQYQDLEHDNAPIQPTSGQFKVKSSNTNMTASGFKFNKDLNSFEKANVSFEINDIDNVISFSDKDKLTIQLSEKANMANESEWITVDKSNINITYKEDDKNTKVVTFSFDNPKANSEYVITVIKFETLAVPAYNLDTTSDDNTLLESRANGSSIANQSIKLSNNPTLETRTRYLLTSDMFDLSADNITFKFHYKNKANQKSYFGNALSATKITNSSDGDYEITEDSSSLSNGEYQIEQLYVGPKEWISAMEESKLSDSEFMNKLSKVDISILTDDHKILKK</sequence>
<dbReference type="InterPro" id="IPR009849">
    <property type="entry name" value="DUF1410"/>
</dbReference>
<proteinExistence type="predicted"/>
<evidence type="ECO:0000313" key="4">
    <source>
        <dbReference type="EMBL" id="VEU59467.1"/>
    </source>
</evidence>
<dbReference type="RefSeq" id="WP_129719855.1">
    <property type="nucleotide sequence ID" value="NZ_LR214951.1"/>
</dbReference>
<dbReference type="Pfam" id="PF07198">
    <property type="entry name" value="DUF1410"/>
    <property type="match status" value="1"/>
</dbReference>
<evidence type="ECO:0000256" key="1">
    <source>
        <dbReference type="PROSITE-ProRule" id="PRU00182"/>
    </source>
</evidence>
<accession>A0A449A5G3</accession>
<dbReference type="PROSITE" id="PS50889">
    <property type="entry name" value="S4"/>
    <property type="match status" value="1"/>
</dbReference>
<dbReference type="Proteomes" id="UP000289440">
    <property type="component" value="Chromosome"/>
</dbReference>
<evidence type="ECO:0000259" key="3">
    <source>
        <dbReference type="Pfam" id="PF07198"/>
    </source>
</evidence>
<dbReference type="KEGG" id="mnu:NCTC10166_00445"/>
<organism evidence="4 5">
    <name type="scientific">Mesomycoplasma neurolyticum</name>
    <dbReference type="NCBI Taxonomy" id="2120"/>
    <lineage>
        <taxon>Bacteria</taxon>
        <taxon>Bacillati</taxon>
        <taxon>Mycoplasmatota</taxon>
        <taxon>Mycoplasmoidales</taxon>
        <taxon>Metamycoplasmataceae</taxon>
        <taxon>Mesomycoplasma</taxon>
    </lineage>
</organism>
<dbReference type="GO" id="GO:0003723">
    <property type="term" value="F:RNA binding"/>
    <property type="evidence" value="ECO:0007669"/>
    <property type="project" value="UniProtKB-KW"/>
</dbReference>
<feature type="compositionally biased region" description="Basic and acidic residues" evidence="2">
    <location>
        <begin position="1266"/>
        <end position="1280"/>
    </location>
</feature>
<keyword evidence="1" id="KW-0694">RNA-binding</keyword>
<feature type="compositionally biased region" description="Basic and acidic residues" evidence="2">
    <location>
        <begin position="1231"/>
        <end position="1244"/>
    </location>
</feature>